<organism evidence="8 9">
    <name type="scientific">Stylonychia lemnae</name>
    <name type="common">Ciliate</name>
    <dbReference type="NCBI Taxonomy" id="5949"/>
    <lineage>
        <taxon>Eukaryota</taxon>
        <taxon>Sar</taxon>
        <taxon>Alveolata</taxon>
        <taxon>Ciliophora</taxon>
        <taxon>Intramacronucleata</taxon>
        <taxon>Spirotrichea</taxon>
        <taxon>Stichotrichia</taxon>
        <taxon>Sporadotrichida</taxon>
        <taxon>Oxytrichidae</taxon>
        <taxon>Stylonychinae</taxon>
        <taxon>Stylonychia</taxon>
    </lineage>
</organism>
<dbReference type="Gene3D" id="3.90.70.10">
    <property type="entry name" value="Cysteine proteinases"/>
    <property type="match status" value="1"/>
</dbReference>
<dbReference type="Proteomes" id="UP000039865">
    <property type="component" value="Unassembled WGS sequence"/>
</dbReference>
<dbReference type="InterPro" id="IPR022684">
    <property type="entry name" value="Calpain_cysteine_protease"/>
</dbReference>
<keyword evidence="3 6" id="KW-0378">Hydrolase</keyword>
<dbReference type="EMBL" id="CCKQ01002557">
    <property type="protein sequence ID" value="CDW73660.1"/>
    <property type="molecule type" value="Genomic_DNA"/>
</dbReference>
<dbReference type="InterPro" id="IPR001300">
    <property type="entry name" value="Peptidase_C2_calpain_cat"/>
</dbReference>
<dbReference type="PANTHER" id="PTHR10183">
    <property type="entry name" value="CALPAIN"/>
    <property type="match status" value="1"/>
</dbReference>
<feature type="active site" evidence="5 6">
    <location>
        <position position="264"/>
    </location>
</feature>
<evidence type="ECO:0000256" key="3">
    <source>
        <dbReference type="ARBA" id="ARBA00022801"/>
    </source>
</evidence>
<name>A0A077ZUS6_STYLE</name>
<dbReference type="Pfam" id="PF00648">
    <property type="entry name" value="Peptidase_C2"/>
    <property type="match status" value="1"/>
</dbReference>
<gene>
    <name evidence="8" type="primary">Contig18752.g19908</name>
    <name evidence="8" type="ORF">STYLEM_2644</name>
</gene>
<feature type="domain" description="Calpain catalytic" evidence="7">
    <location>
        <begin position="46"/>
        <end position="352"/>
    </location>
</feature>
<comment type="similarity">
    <text evidence="1">Belongs to the peptidase C2 family.</text>
</comment>
<keyword evidence="9" id="KW-1185">Reference proteome</keyword>
<dbReference type="PRINTS" id="PR00704">
    <property type="entry name" value="CALPAIN"/>
</dbReference>
<feature type="active site" evidence="5 6">
    <location>
        <position position="109"/>
    </location>
</feature>
<dbReference type="AlphaFoldDB" id="A0A077ZUS6"/>
<evidence type="ECO:0000256" key="5">
    <source>
        <dbReference type="PIRSR" id="PIRSR622684-1"/>
    </source>
</evidence>
<dbReference type="PANTHER" id="PTHR10183:SF379">
    <property type="entry name" value="CALPAIN-5"/>
    <property type="match status" value="1"/>
</dbReference>
<evidence type="ECO:0000256" key="4">
    <source>
        <dbReference type="ARBA" id="ARBA00022807"/>
    </source>
</evidence>
<evidence type="ECO:0000256" key="2">
    <source>
        <dbReference type="ARBA" id="ARBA00022670"/>
    </source>
</evidence>
<accession>A0A077ZUS6</accession>
<evidence type="ECO:0000259" key="7">
    <source>
        <dbReference type="PROSITE" id="PS50203"/>
    </source>
</evidence>
<reference evidence="8 9" key="1">
    <citation type="submission" date="2014-06" db="EMBL/GenBank/DDBJ databases">
        <authorList>
            <person name="Swart Estienne"/>
        </authorList>
    </citation>
    <scope>NUCLEOTIDE SEQUENCE [LARGE SCALE GENOMIC DNA]</scope>
    <source>
        <strain evidence="8 9">130c</strain>
    </source>
</reference>
<keyword evidence="4 6" id="KW-0788">Thiol protease</keyword>
<keyword evidence="2 6" id="KW-0645">Protease</keyword>
<evidence type="ECO:0000256" key="1">
    <source>
        <dbReference type="ARBA" id="ARBA00007623"/>
    </source>
</evidence>
<dbReference type="GO" id="GO:0006508">
    <property type="term" value="P:proteolysis"/>
    <property type="evidence" value="ECO:0007669"/>
    <property type="project" value="UniProtKB-KW"/>
</dbReference>
<dbReference type="GO" id="GO:0004198">
    <property type="term" value="F:calcium-dependent cysteine-type endopeptidase activity"/>
    <property type="evidence" value="ECO:0007669"/>
    <property type="project" value="InterPro"/>
</dbReference>
<dbReference type="SUPFAM" id="SSF54001">
    <property type="entry name" value="Cysteine proteinases"/>
    <property type="match status" value="1"/>
</dbReference>
<dbReference type="InParanoid" id="A0A077ZUS6"/>
<protein>
    <submittedName>
        <fullName evidence="8">Calpain family cysteine protease containing protein</fullName>
    </submittedName>
</protein>
<dbReference type="OrthoDB" id="424753at2759"/>
<evidence type="ECO:0000313" key="8">
    <source>
        <dbReference type="EMBL" id="CDW73660.1"/>
    </source>
</evidence>
<proteinExistence type="inferred from homology"/>
<evidence type="ECO:0000313" key="9">
    <source>
        <dbReference type="Proteomes" id="UP000039865"/>
    </source>
</evidence>
<dbReference type="PROSITE" id="PS50203">
    <property type="entry name" value="CALPAIN_CAT"/>
    <property type="match status" value="1"/>
</dbReference>
<sequence length="678" mass="76030">MQMRMEIMDQRIWLLRQKIFSRNKSKFRAIQQIAPLLQIISSSQTSWFDASFPASNNSISWQSTIYTTNKLASYANTKWLRVQEICPSCSLFGTSDYLSDIDQGQVGDCYFLSGITSVAEIDARFKKIFVNERNNSAGLFAFNVFIKGAPAIVVIDSLIPIKSSKTPLFATIGTDQSYWGALIEKAWAKVNGNYEKIGSGYNYEGVEFLTNAPSKRISMTSLKPDTIWKLVKDADDSNYVMNVDTPTNNLGDKAVCSFNLPCQHSYSLLGVLVINAADKSQINLYRIRNPWQRDANFSGKFNDTASIWKTVGLDGKTYARQAGLVIAEDGIVMMTSEEMISAFSSITISYVNDTWMTSWYDKVKDQVMSNTVSSKYYFSLNQTTYMYIRLVPYNSRMYSLNCKTVNQLIILRLKNPVTLKQIAFSSNYENANYGLNFSVSGLAAGNYLLEAYVTWAAGAVKDYSIVILAPFDIQITDSNNKTSRPTSHDFSIKELKTIQPKVIIENKNVTTSQIKTNSTQIINTTPVTNTSILPDITQKGPVYSFTSNLTLDYVKMRNSQSFAISNDLNGYLYGQYVQLIKYTNGSSRYELMYVTGLTTKDKSYKSSVKITSGLNPIIYNHSPKYQICTTSKSSRNSTSEILECICNIPINAYPKECGFAVLLPIGAAFIKSYTATLF</sequence>
<feature type="active site" evidence="5 6">
    <location>
        <position position="289"/>
    </location>
</feature>
<evidence type="ECO:0000256" key="6">
    <source>
        <dbReference type="PROSITE-ProRule" id="PRU00239"/>
    </source>
</evidence>
<dbReference type="InterPro" id="IPR038765">
    <property type="entry name" value="Papain-like_cys_pep_sf"/>
</dbReference>
<dbReference type="SMART" id="SM00230">
    <property type="entry name" value="CysPc"/>
    <property type="match status" value="1"/>
</dbReference>